<evidence type="ECO:0000259" key="4">
    <source>
        <dbReference type="PROSITE" id="PS01124"/>
    </source>
</evidence>
<name>A0AAJ3YWE6_9BACI</name>
<proteinExistence type="predicted"/>
<dbReference type="Pfam" id="PF12833">
    <property type="entry name" value="HTH_18"/>
    <property type="match status" value="1"/>
</dbReference>
<dbReference type="InterPro" id="IPR010499">
    <property type="entry name" value="AraC_E-bd"/>
</dbReference>
<dbReference type="PANTHER" id="PTHR47504:SF5">
    <property type="entry name" value="RIGHT ORIGIN-BINDING PROTEIN"/>
    <property type="match status" value="1"/>
</dbReference>
<evidence type="ECO:0000313" key="5">
    <source>
        <dbReference type="EMBL" id="QAT64156.1"/>
    </source>
</evidence>
<organism evidence="5 6">
    <name type="scientific">Bacillus glycinifermentans</name>
    <dbReference type="NCBI Taxonomy" id="1664069"/>
    <lineage>
        <taxon>Bacteria</taxon>
        <taxon>Bacillati</taxon>
        <taxon>Bacillota</taxon>
        <taxon>Bacilli</taxon>
        <taxon>Bacillales</taxon>
        <taxon>Bacillaceae</taxon>
        <taxon>Bacillus</taxon>
    </lineage>
</organism>
<dbReference type="SUPFAM" id="SSF46689">
    <property type="entry name" value="Homeodomain-like"/>
    <property type="match status" value="2"/>
</dbReference>
<reference evidence="5 6" key="1">
    <citation type="submission" date="2019-01" db="EMBL/GenBank/DDBJ databases">
        <title>Genome sequence of Bacillus glycinifermentans SRCM103574.</title>
        <authorList>
            <person name="Kong H.-J."/>
            <person name="Jeong S.-Y."/>
            <person name="Jeong D.-Y."/>
        </authorList>
    </citation>
    <scope>NUCLEOTIDE SEQUENCE [LARGE SCALE GENOMIC DNA]</scope>
    <source>
        <strain evidence="5 6">SRCM103574</strain>
    </source>
</reference>
<dbReference type="PROSITE" id="PS01124">
    <property type="entry name" value="HTH_ARAC_FAMILY_2"/>
    <property type="match status" value="1"/>
</dbReference>
<dbReference type="Gene3D" id="3.20.80.10">
    <property type="entry name" value="Regulatory factor, effector binding domain"/>
    <property type="match status" value="1"/>
</dbReference>
<evidence type="ECO:0000256" key="3">
    <source>
        <dbReference type="ARBA" id="ARBA00023163"/>
    </source>
</evidence>
<keyword evidence="2" id="KW-0238">DNA-binding</keyword>
<feature type="domain" description="HTH araC/xylS-type" evidence="4">
    <location>
        <begin position="22"/>
        <end position="120"/>
    </location>
</feature>
<dbReference type="AlphaFoldDB" id="A0AAJ3YWE6"/>
<dbReference type="InterPro" id="IPR009057">
    <property type="entry name" value="Homeodomain-like_sf"/>
</dbReference>
<dbReference type="InterPro" id="IPR018062">
    <property type="entry name" value="HTH_AraC-typ_CS"/>
</dbReference>
<dbReference type="PANTHER" id="PTHR47504">
    <property type="entry name" value="RIGHT ORIGIN-BINDING PROTEIN"/>
    <property type="match status" value="1"/>
</dbReference>
<dbReference type="Gene3D" id="1.10.10.60">
    <property type="entry name" value="Homeodomain-like"/>
    <property type="match status" value="2"/>
</dbReference>
<protein>
    <submittedName>
        <fullName evidence="5">AraC family transcriptional regulator</fullName>
    </submittedName>
</protein>
<dbReference type="PROSITE" id="PS00041">
    <property type="entry name" value="HTH_ARAC_FAMILY_1"/>
    <property type="match status" value="1"/>
</dbReference>
<dbReference type="SMART" id="SM00342">
    <property type="entry name" value="HTH_ARAC"/>
    <property type="match status" value="1"/>
</dbReference>
<evidence type="ECO:0000256" key="2">
    <source>
        <dbReference type="ARBA" id="ARBA00023125"/>
    </source>
</evidence>
<evidence type="ECO:0000313" key="6">
    <source>
        <dbReference type="Proteomes" id="UP000288675"/>
    </source>
</evidence>
<dbReference type="InterPro" id="IPR050959">
    <property type="entry name" value="MarA-like"/>
</dbReference>
<dbReference type="GO" id="GO:0043565">
    <property type="term" value="F:sequence-specific DNA binding"/>
    <property type="evidence" value="ECO:0007669"/>
    <property type="project" value="InterPro"/>
</dbReference>
<dbReference type="InterPro" id="IPR018060">
    <property type="entry name" value="HTH_AraC"/>
</dbReference>
<keyword evidence="1" id="KW-0805">Transcription regulation</keyword>
<sequence>MYNKGKKTLKGCDKVDDYERIQHAVRFMEENLQNELKITDIASKACFSPFHFQRLFQAISGFSVQEYIRRRRLSEAAGLLKETDRSILDIAIDFQYGSQEAFSRAFANCFGITPGKYRKTSIALNDQREINFLDFKTSINEDESIPRPNIIHLDSMLIVGYEYHTDLNGEKYFADIPGFYHDFGANEYYMQIPGKAAPDMSYGISCNFLDEGGFSFVVGEAVQKPPETIPESFVHLDIPGGTYAMFEVNGRTELVQNTRRYIYRTWLPNANYERREGPDFEVTDVRRSCFPDDMKMKIYIPIF</sequence>
<evidence type="ECO:0000256" key="1">
    <source>
        <dbReference type="ARBA" id="ARBA00023015"/>
    </source>
</evidence>
<dbReference type="Proteomes" id="UP000288675">
    <property type="component" value="Chromosome"/>
</dbReference>
<dbReference type="SUPFAM" id="SSF55136">
    <property type="entry name" value="Probable bacterial effector-binding domain"/>
    <property type="match status" value="1"/>
</dbReference>
<dbReference type="InterPro" id="IPR011256">
    <property type="entry name" value="Reg_factor_effector_dom_sf"/>
</dbReference>
<dbReference type="SMART" id="SM00871">
    <property type="entry name" value="AraC_E_bind"/>
    <property type="match status" value="1"/>
</dbReference>
<gene>
    <name evidence="5" type="ORF">EQZ20_03960</name>
</gene>
<dbReference type="GO" id="GO:0003700">
    <property type="term" value="F:DNA-binding transcription factor activity"/>
    <property type="evidence" value="ECO:0007669"/>
    <property type="project" value="InterPro"/>
</dbReference>
<dbReference type="EMBL" id="CP035232">
    <property type="protein sequence ID" value="QAT64156.1"/>
    <property type="molecule type" value="Genomic_DNA"/>
</dbReference>
<keyword evidence="3" id="KW-0804">Transcription</keyword>
<dbReference type="Pfam" id="PF14526">
    <property type="entry name" value="Cass2"/>
    <property type="match status" value="1"/>
</dbReference>
<accession>A0AAJ3YWE6</accession>
<dbReference type="KEGG" id="bgy:BGLY_0704"/>
<dbReference type="InterPro" id="IPR029441">
    <property type="entry name" value="Cass2"/>
</dbReference>